<keyword evidence="2" id="KW-1185">Reference proteome</keyword>
<dbReference type="RefSeq" id="WP_215882070.1">
    <property type="nucleotide sequence ID" value="NZ_JAAOMP010000068.1"/>
</dbReference>
<organism evidence="1 2">
    <name type="scientific">Acidithiobacillus sulfurivorans</name>
    <dbReference type="NCBI Taxonomy" id="1958756"/>
    <lineage>
        <taxon>Bacteria</taxon>
        <taxon>Pseudomonadati</taxon>
        <taxon>Pseudomonadota</taxon>
        <taxon>Acidithiobacillia</taxon>
        <taxon>Acidithiobacillales</taxon>
        <taxon>Acidithiobacillaceae</taxon>
        <taxon>Acidithiobacillus</taxon>
    </lineage>
</organism>
<dbReference type="Proteomes" id="UP000755654">
    <property type="component" value="Unassembled WGS sequence"/>
</dbReference>
<comment type="caution">
    <text evidence="1">The sequence shown here is derived from an EMBL/GenBank/DDBJ whole genome shotgun (WGS) entry which is preliminary data.</text>
</comment>
<dbReference type="EMBL" id="JAAOMP010000068">
    <property type="protein sequence ID" value="MBU2759713.1"/>
    <property type="molecule type" value="Genomic_DNA"/>
</dbReference>
<reference evidence="1 2" key="1">
    <citation type="journal article" date="2021" name="ISME J.">
        <title>Genomic evolution of the class Acidithiobacillia: deep-branching Proteobacteria living in extreme acidic conditions.</title>
        <authorList>
            <person name="Moya-Beltran A."/>
            <person name="Beard S."/>
            <person name="Rojas-Villalobos C."/>
            <person name="Issotta F."/>
            <person name="Gallardo Y."/>
            <person name="Ulloa R."/>
            <person name="Giaveno A."/>
            <person name="Degli Esposti M."/>
            <person name="Johnson D.B."/>
            <person name="Quatrini R."/>
        </authorList>
    </citation>
    <scope>NUCLEOTIDE SEQUENCE [LARGE SCALE GENOMIC DNA]</scope>
    <source>
        <strain evidence="1 2">RW2</strain>
    </source>
</reference>
<evidence type="ECO:0000313" key="2">
    <source>
        <dbReference type="Proteomes" id="UP000755654"/>
    </source>
</evidence>
<proteinExistence type="predicted"/>
<protein>
    <submittedName>
        <fullName evidence="1">Uncharacterized protein</fullName>
    </submittedName>
</protein>
<sequence>MNVVTLKLKGRILIPGGYTTKWPGKEAGLPSMGGTPIIPSAQIKGGLRRAALRTIVEKSGKKIPDVDSYYFNAVGGVKAKKTEAEAKADTALTAYQSMRLKNPINGLFGSGDVMGGMYAGHLYVGNGMPEGDLTYGTFGGVRGDDSIRDPEGMMALLSGEGVDADIAEKRRVNRERTAIKRDIRVLKRGFADKSLSAEGRKALNDALREKEREKDALGGNPVSMPLDGFQYVVAPGGFLSSLTLMSVTMEELGLLLAAMEEQMRTAPFMGAHRASGFGEFSAFWECSEGTVTLNPFENAVIQGDLFLEAREAFLAGVTRFDLSKGISMEVANDDD</sequence>
<name>A0ABS5ZWV4_9PROT</name>
<accession>A0ABS5ZWV4</accession>
<gene>
    <name evidence="1" type="ORF">HAP95_06035</name>
</gene>
<evidence type="ECO:0000313" key="1">
    <source>
        <dbReference type="EMBL" id="MBU2759713.1"/>
    </source>
</evidence>